<evidence type="ECO:0000313" key="3">
    <source>
        <dbReference type="Proteomes" id="UP000019132"/>
    </source>
</evidence>
<dbReference type="InterPro" id="IPR023393">
    <property type="entry name" value="START-like_dom_sf"/>
</dbReference>
<dbReference type="AlphaFoldDB" id="K3WAI4"/>
<dbReference type="CDD" id="cd00065">
    <property type="entry name" value="FYVE_like_SF"/>
    <property type="match status" value="1"/>
</dbReference>
<dbReference type="InParanoid" id="K3WAI4"/>
<dbReference type="Proteomes" id="UP000019132">
    <property type="component" value="Unassembled WGS sequence"/>
</dbReference>
<dbReference type="InterPro" id="IPR011011">
    <property type="entry name" value="Znf_FYVE_PHD"/>
</dbReference>
<reference evidence="3" key="1">
    <citation type="journal article" date="2010" name="Genome Biol.">
        <title>Genome sequence of the necrotrophic plant pathogen Pythium ultimum reveals original pathogenicity mechanisms and effector repertoire.</title>
        <authorList>
            <person name="Levesque C.A."/>
            <person name="Brouwer H."/>
            <person name="Cano L."/>
            <person name="Hamilton J.P."/>
            <person name="Holt C."/>
            <person name="Huitema E."/>
            <person name="Raffaele S."/>
            <person name="Robideau G.P."/>
            <person name="Thines M."/>
            <person name="Win J."/>
            <person name="Zerillo M.M."/>
            <person name="Beakes G.W."/>
            <person name="Boore J.L."/>
            <person name="Busam D."/>
            <person name="Dumas B."/>
            <person name="Ferriera S."/>
            <person name="Fuerstenberg S.I."/>
            <person name="Gachon C.M."/>
            <person name="Gaulin E."/>
            <person name="Govers F."/>
            <person name="Grenville-Briggs L."/>
            <person name="Horner N."/>
            <person name="Hostetler J."/>
            <person name="Jiang R.H."/>
            <person name="Johnson J."/>
            <person name="Krajaejun T."/>
            <person name="Lin H."/>
            <person name="Meijer H.J."/>
            <person name="Moore B."/>
            <person name="Morris P."/>
            <person name="Phuntmart V."/>
            <person name="Puiu D."/>
            <person name="Shetty J."/>
            <person name="Stajich J.E."/>
            <person name="Tripathy S."/>
            <person name="Wawra S."/>
            <person name="van West P."/>
            <person name="Whitty B.R."/>
            <person name="Coutinho P.M."/>
            <person name="Henrissat B."/>
            <person name="Martin F."/>
            <person name="Thomas P.D."/>
            <person name="Tyler B.M."/>
            <person name="De Vries R.P."/>
            <person name="Kamoun S."/>
            <person name="Yandell M."/>
            <person name="Tisserat N."/>
            <person name="Buell C.R."/>
        </authorList>
    </citation>
    <scope>NUCLEOTIDE SEQUENCE</scope>
    <source>
        <strain evidence="3">DAOM:BR144</strain>
    </source>
</reference>
<protein>
    <recommendedName>
        <fullName evidence="4">START domain-containing protein</fullName>
    </recommendedName>
</protein>
<dbReference type="PANTHER" id="PTHR13510:SF44">
    <property type="entry name" value="RABENOSYN-5"/>
    <property type="match status" value="1"/>
</dbReference>
<sequence length="394" mass="44337">MSEAHIEGSARSVSTGTGSGGTGAAVDIAGSTNGKGFRSTHGDALSIEMTFLNPRRRFPLADEFLPRVSVSSAQEKQLKSLCEEMIASALNKTGLFVWDGSSNQMVGGAKPWKQHYSKQNLTLYRRRKEASGDATLRHFVARGQVHSMNLQDVEYGMYCDTTVDERAVMTDLYRDLFLDAAVLKVYETQNEEDPFRFFGIKWLAHVSPADKFVSPRDYAFVEYSKRIVNKMGEPFLVKVVHSLPPDNVTTMNQREFDLIRGILSCTYIYRYDAPTKNVQVFAEGYIDPCGKAPGWLSKSFLTKFAPTIVNLEHSADVKYIMRNNLVLTYDVFQEKIAAQGKRKKKHCATCFKNFGLMARNYSRCRACAETVCNHCLMGLTLCIPNHEKRNAEHP</sequence>
<dbReference type="Gene3D" id="3.30.40.10">
    <property type="entry name" value="Zinc/RING finger domain, C3HC4 (zinc finger)"/>
    <property type="match status" value="1"/>
</dbReference>
<organism evidence="2 3">
    <name type="scientific">Globisporangium ultimum (strain ATCC 200006 / CBS 805.95 / DAOM BR144)</name>
    <name type="common">Pythium ultimum</name>
    <dbReference type="NCBI Taxonomy" id="431595"/>
    <lineage>
        <taxon>Eukaryota</taxon>
        <taxon>Sar</taxon>
        <taxon>Stramenopiles</taxon>
        <taxon>Oomycota</taxon>
        <taxon>Peronosporomycetes</taxon>
        <taxon>Pythiales</taxon>
        <taxon>Pythiaceae</taxon>
        <taxon>Globisporangium</taxon>
    </lineage>
</organism>
<accession>K3WAI4</accession>
<dbReference type="SUPFAM" id="SSF55961">
    <property type="entry name" value="Bet v1-like"/>
    <property type="match status" value="1"/>
</dbReference>
<name>K3WAI4_GLOUD</name>
<dbReference type="SUPFAM" id="SSF57903">
    <property type="entry name" value="FYVE/PHD zinc finger"/>
    <property type="match status" value="1"/>
</dbReference>
<dbReference type="EnsemblProtists" id="PYU1_T001975">
    <property type="protein sequence ID" value="PYU1_T001975"/>
    <property type="gene ID" value="PYU1_G001973"/>
</dbReference>
<evidence type="ECO:0000256" key="1">
    <source>
        <dbReference type="SAM" id="MobiDB-lite"/>
    </source>
</evidence>
<dbReference type="Gene3D" id="3.30.530.20">
    <property type="match status" value="1"/>
</dbReference>
<dbReference type="InterPro" id="IPR013083">
    <property type="entry name" value="Znf_RING/FYVE/PHD"/>
</dbReference>
<reference evidence="3" key="2">
    <citation type="submission" date="2010-04" db="EMBL/GenBank/DDBJ databases">
        <authorList>
            <person name="Buell R."/>
            <person name="Hamilton J."/>
            <person name="Hostetler J."/>
        </authorList>
    </citation>
    <scope>NUCLEOTIDE SEQUENCE [LARGE SCALE GENOMIC DNA]</scope>
    <source>
        <strain evidence="3">DAOM:BR144</strain>
    </source>
</reference>
<dbReference type="EMBL" id="GL376634">
    <property type="status" value="NOT_ANNOTATED_CDS"/>
    <property type="molecule type" value="Genomic_DNA"/>
</dbReference>
<keyword evidence="3" id="KW-1185">Reference proteome</keyword>
<dbReference type="InterPro" id="IPR052727">
    <property type="entry name" value="Rab4/Rab5_effector"/>
</dbReference>
<proteinExistence type="predicted"/>
<dbReference type="eggNOG" id="ENOG502SJTW">
    <property type="taxonomic scope" value="Eukaryota"/>
</dbReference>
<dbReference type="STRING" id="431595.K3WAI4"/>
<dbReference type="PANTHER" id="PTHR13510">
    <property type="entry name" value="FYVE-FINGER-CONTAINING RAB5 EFFECTOR PROTEIN RABENOSYN-5-RELATED"/>
    <property type="match status" value="1"/>
</dbReference>
<dbReference type="VEuPathDB" id="FungiDB:PYU1_G001973"/>
<dbReference type="HOGENOM" id="CLU_015303_1_2_1"/>
<reference evidence="2" key="3">
    <citation type="submission" date="2015-02" db="UniProtKB">
        <authorList>
            <consortium name="EnsemblProtists"/>
        </authorList>
    </citation>
    <scope>IDENTIFICATION</scope>
    <source>
        <strain evidence="2">DAOM BR144</strain>
    </source>
</reference>
<feature type="region of interest" description="Disordered" evidence="1">
    <location>
        <begin position="1"/>
        <end position="36"/>
    </location>
</feature>
<evidence type="ECO:0000313" key="2">
    <source>
        <dbReference type="EnsemblProtists" id="PYU1_T001975"/>
    </source>
</evidence>
<evidence type="ECO:0008006" key="4">
    <source>
        <dbReference type="Google" id="ProtNLM"/>
    </source>
</evidence>